<dbReference type="InterPro" id="IPR014721">
    <property type="entry name" value="Ribsml_uS5_D2-typ_fold_subgr"/>
</dbReference>
<proteinExistence type="inferred from homology"/>
<evidence type="ECO:0000256" key="6">
    <source>
        <dbReference type="HAMAP-Rule" id="MF_00227"/>
    </source>
</evidence>
<keyword evidence="5 6" id="KW-0694">RNA-binding</keyword>
<comment type="caution">
    <text evidence="7">The sequence shown here is derived from an EMBL/GenBank/DDBJ whole genome shotgun (WGS) entry which is preliminary data.</text>
</comment>
<evidence type="ECO:0000313" key="8">
    <source>
        <dbReference type="Proteomes" id="UP000473699"/>
    </source>
</evidence>
<evidence type="ECO:0000256" key="2">
    <source>
        <dbReference type="ARBA" id="ARBA00022722"/>
    </source>
</evidence>
<keyword evidence="8" id="KW-1185">Reference proteome</keyword>
<keyword evidence="1 6" id="KW-0819">tRNA processing</keyword>
<reference evidence="7 8" key="1">
    <citation type="submission" date="2019-08" db="EMBL/GenBank/DDBJ databases">
        <title>In-depth cultivation of the pig gut microbiome towards novel bacterial diversity and tailored functional studies.</title>
        <authorList>
            <person name="Wylensek D."/>
            <person name="Hitch T.C.A."/>
            <person name="Clavel T."/>
        </authorList>
    </citation>
    <scope>NUCLEOTIDE SEQUENCE [LARGE SCALE GENOMIC DNA]</scope>
    <source>
        <strain evidence="7 8">SM-530-WT-4B</strain>
    </source>
</reference>
<dbReference type="HAMAP" id="MF_00227">
    <property type="entry name" value="RNase_P"/>
    <property type="match status" value="1"/>
</dbReference>
<keyword evidence="4 6" id="KW-0378">Hydrolase</keyword>
<name>A0A6L5YAG2_9BACT</name>
<dbReference type="RefSeq" id="WP_154528286.1">
    <property type="nucleotide sequence ID" value="NZ_JAXDZJ010000164.1"/>
</dbReference>
<dbReference type="PANTHER" id="PTHR33992">
    <property type="entry name" value="RIBONUCLEASE P PROTEIN COMPONENT"/>
    <property type="match status" value="1"/>
</dbReference>
<dbReference type="Pfam" id="PF00825">
    <property type="entry name" value="Ribonuclease_P"/>
    <property type="match status" value="1"/>
</dbReference>
<accession>A0A6L5YAG2</accession>
<evidence type="ECO:0000256" key="1">
    <source>
        <dbReference type="ARBA" id="ARBA00022694"/>
    </source>
</evidence>
<keyword evidence="2 6" id="KW-0540">Nuclease</keyword>
<dbReference type="Gene3D" id="3.30.230.10">
    <property type="match status" value="1"/>
</dbReference>
<evidence type="ECO:0000256" key="4">
    <source>
        <dbReference type="ARBA" id="ARBA00022801"/>
    </source>
</evidence>
<dbReference type="SUPFAM" id="SSF54211">
    <property type="entry name" value="Ribosomal protein S5 domain 2-like"/>
    <property type="match status" value="1"/>
</dbReference>
<evidence type="ECO:0000256" key="3">
    <source>
        <dbReference type="ARBA" id="ARBA00022759"/>
    </source>
</evidence>
<comment type="catalytic activity">
    <reaction evidence="6">
        <text>Endonucleolytic cleavage of RNA, removing 5'-extranucleotides from tRNA precursor.</text>
        <dbReference type="EC" id="3.1.26.5"/>
    </reaction>
</comment>
<dbReference type="EMBL" id="VUNH01000003">
    <property type="protein sequence ID" value="MST55183.1"/>
    <property type="molecule type" value="Genomic_DNA"/>
</dbReference>
<protein>
    <recommendedName>
        <fullName evidence="6">Ribonuclease P protein component</fullName>
        <shortName evidence="6">RNase P protein</shortName>
        <shortName evidence="6">RNaseP protein</shortName>
        <ecNumber evidence="6">3.1.26.5</ecNumber>
    </recommendedName>
    <alternativeName>
        <fullName evidence="6">Protein C5</fullName>
    </alternativeName>
</protein>
<comment type="subunit">
    <text evidence="6">Consists of a catalytic RNA component (M1 or rnpB) and a protein subunit.</text>
</comment>
<dbReference type="PANTHER" id="PTHR33992:SF1">
    <property type="entry name" value="RIBONUCLEASE P PROTEIN COMPONENT"/>
    <property type="match status" value="1"/>
</dbReference>
<dbReference type="GO" id="GO:0004526">
    <property type="term" value="F:ribonuclease P activity"/>
    <property type="evidence" value="ECO:0007669"/>
    <property type="project" value="UniProtKB-UniRule"/>
</dbReference>
<comment type="function">
    <text evidence="6">RNaseP catalyzes the removal of the 5'-leader sequence from pre-tRNA to produce the mature 5'-terminus. It can also cleave other RNA substrates such as 4.5S RNA. The protein component plays an auxiliary but essential role in vivo by binding to the 5'-leader sequence and broadening the substrate specificity of the ribozyme.</text>
</comment>
<dbReference type="InterPro" id="IPR000100">
    <property type="entry name" value="RNase_P"/>
</dbReference>
<comment type="similarity">
    <text evidence="6">Belongs to the RnpA family.</text>
</comment>
<dbReference type="GO" id="GO:0042781">
    <property type="term" value="F:3'-tRNA processing endoribonuclease activity"/>
    <property type="evidence" value="ECO:0007669"/>
    <property type="project" value="TreeGrafter"/>
</dbReference>
<dbReference type="InterPro" id="IPR020568">
    <property type="entry name" value="Ribosomal_Su5_D2-typ_SF"/>
</dbReference>
<dbReference type="GO" id="GO:0030677">
    <property type="term" value="C:ribonuclease P complex"/>
    <property type="evidence" value="ECO:0007669"/>
    <property type="project" value="TreeGrafter"/>
</dbReference>
<dbReference type="AlphaFoldDB" id="A0A6L5YAG2"/>
<dbReference type="GO" id="GO:0000049">
    <property type="term" value="F:tRNA binding"/>
    <property type="evidence" value="ECO:0007669"/>
    <property type="project" value="UniProtKB-UniRule"/>
</dbReference>
<dbReference type="EC" id="3.1.26.5" evidence="6"/>
<organism evidence="7 8">
    <name type="scientific">Pyramidobacter porci</name>
    <dbReference type="NCBI Taxonomy" id="2605789"/>
    <lineage>
        <taxon>Bacteria</taxon>
        <taxon>Thermotogati</taxon>
        <taxon>Synergistota</taxon>
        <taxon>Synergistia</taxon>
        <taxon>Synergistales</taxon>
        <taxon>Dethiosulfovibrionaceae</taxon>
        <taxon>Pyramidobacter</taxon>
    </lineage>
</organism>
<gene>
    <name evidence="6" type="primary">rnpA</name>
    <name evidence="7" type="ORF">FYJ74_03890</name>
</gene>
<keyword evidence="3 6" id="KW-0255">Endonuclease</keyword>
<dbReference type="GO" id="GO:0001682">
    <property type="term" value="P:tRNA 5'-leader removal"/>
    <property type="evidence" value="ECO:0007669"/>
    <property type="project" value="UniProtKB-UniRule"/>
</dbReference>
<evidence type="ECO:0000313" key="7">
    <source>
        <dbReference type="EMBL" id="MST55183.1"/>
    </source>
</evidence>
<dbReference type="Proteomes" id="UP000473699">
    <property type="component" value="Unassembled WGS sequence"/>
</dbReference>
<sequence length="125" mass="14626">MVFPYPASLRLKQGWEYDTLFRTGSRLKGRLVRLLFVKAPDGKTRFAMAVGKKAAKAHLRNRGRRVLKESLRRLHPWMKEGWWFACMLNEQGLRAKADEVYADLGALLKRKGFMKDDWPGAIWYQ</sequence>
<evidence type="ECO:0000256" key="5">
    <source>
        <dbReference type="ARBA" id="ARBA00022884"/>
    </source>
</evidence>